<reference evidence="2" key="1">
    <citation type="submission" date="2017-07" db="EMBL/GenBank/DDBJ databases">
        <title>Taro Niue Genome Assembly and Annotation.</title>
        <authorList>
            <person name="Atibalentja N."/>
            <person name="Keating K."/>
            <person name="Fields C.J."/>
        </authorList>
    </citation>
    <scope>NUCLEOTIDE SEQUENCE</scope>
    <source>
        <strain evidence="2">Niue_2</strain>
        <tissue evidence="2">Leaf</tissue>
    </source>
</reference>
<keyword evidence="3" id="KW-1185">Reference proteome</keyword>
<gene>
    <name evidence="2" type="ORF">Taro_027865</name>
</gene>
<sequence length="121" mass="12888">MEGGRGCSSPRSGSSRRWFLAVVVVVLLISVPVIYAVPATSGEELSLGKDCPSLDACRGGVANMGCCTAINDSINKGQCSCVCKQLKIYNHSHLAHDCNARWCIKCRNCRCAMALNGAYTS</sequence>
<feature type="transmembrane region" description="Helical" evidence="1">
    <location>
        <begin position="18"/>
        <end position="37"/>
    </location>
</feature>
<proteinExistence type="predicted"/>
<keyword evidence="1" id="KW-1133">Transmembrane helix</keyword>
<evidence type="ECO:0000256" key="1">
    <source>
        <dbReference type="SAM" id="Phobius"/>
    </source>
</evidence>
<comment type="caution">
    <text evidence="2">The sequence shown here is derived from an EMBL/GenBank/DDBJ whole genome shotgun (WGS) entry which is preliminary data.</text>
</comment>
<dbReference type="Proteomes" id="UP000652761">
    <property type="component" value="Unassembled WGS sequence"/>
</dbReference>
<evidence type="ECO:0000313" key="2">
    <source>
        <dbReference type="EMBL" id="MQL95203.1"/>
    </source>
</evidence>
<keyword evidence="1" id="KW-0472">Membrane</keyword>
<organism evidence="2 3">
    <name type="scientific">Colocasia esculenta</name>
    <name type="common">Wild taro</name>
    <name type="synonym">Arum esculentum</name>
    <dbReference type="NCBI Taxonomy" id="4460"/>
    <lineage>
        <taxon>Eukaryota</taxon>
        <taxon>Viridiplantae</taxon>
        <taxon>Streptophyta</taxon>
        <taxon>Embryophyta</taxon>
        <taxon>Tracheophyta</taxon>
        <taxon>Spermatophyta</taxon>
        <taxon>Magnoliopsida</taxon>
        <taxon>Liliopsida</taxon>
        <taxon>Araceae</taxon>
        <taxon>Aroideae</taxon>
        <taxon>Colocasieae</taxon>
        <taxon>Colocasia</taxon>
    </lineage>
</organism>
<protein>
    <submittedName>
        <fullName evidence="2">Uncharacterized protein</fullName>
    </submittedName>
</protein>
<keyword evidence="1" id="KW-0812">Transmembrane</keyword>
<dbReference type="EMBL" id="NMUH01001766">
    <property type="protein sequence ID" value="MQL95203.1"/>
    <property type="molecule type" value="Genomic_DNA"/>
</dbReference>
<name>A0A843VSM7_COLES</name>
<evidence type="ECO:0000313" key="3">
    <source>
        <dbReference type="Proteomes" id="UP000652761"/>
    </source>
</evidence>
<dbReference type="AlphaFoldDB" id="A0A843VSM7"/>
<accession>A0A843VSM7</accession>